<reference evidence="1 2" key="1">
    <citation type="submission" date="2015-04" db="EMBL/GenBank/DDBJ databases">
        <title>The draft genome sequence of Fusarium langsethiae, a T-2/HT-2 mycotoxin producer.</title>
        <authorList>
            <person name="Lysoe E."/>
            <person name="Divon H.H."/>
            <person name="Terzi V."/>
            <person name="Orru L."/>
            <person name="Lamontanara A."/>
            <person name="Kolseth A.-K."/>
            <person name="Frandsen R.J."/>
            <person name="Nielsen K."/>
            <person name="Thrane U."/>
        </authorList>
    </citation>
    <scope>NUCLEOTIDE SEQUENCE [LARGE SCALE GENOMIC DNA]</scope>
    <source>
        <strain evidence="1 2">Fl201059</strain>
    </source>
</reference>
<dbReference type="AlphaFoldDB" id="A0A0M9EQF0"/>
<evidence type="ECO:0000313" key="1">
    <source>
        <dbReference type="EMBL" id="KPA37406.1"/>
    </source>
</evidence>
<organism evidence="1 2">
    <name type="scientific">Fusarium langsethiae</name>
    <dbReference type="NCBI Taxonomy" id="179993"/>
    <lineage>
        <taxon>Eukaryota</taxon>
        <taxon>Fungi</taxon>
        <taxon>Dikarya</taxon>
        <taxon>Ascomycota</taxon>
        <taxon>Pezizomycotina</taxon>
        <taxon>Sordariomycetes</taxon>
        <taxon>Hypocreomycetidae</taxon>
        <taxon>Hypocreales</taxon>
        <taxon>Nectriaceae</taxon>
        <taxon>Fusarium</taxon>
    </lineage>
</organism>
<name>A0A0M9EQF0_FUSLA</name>
<accession>A0A0M9EQF0</accession>
<protein>
    <submittedName>
        <fullName evidence="1">Uncharacterized protein</fullName>
    </submittedName>
</protein>
<dbReference type="EMBL" id="JXCE01000420">
    <property type="protein sequence ID" value="KPA37406.1"/>
    <property type="molecule type" value="Genomic_DNA"/>
</dbReference>
<gene>
    <name evidence="1" type="ORF">FLAG1_09782</name>
</gene>
<comment type="caution">
    <text evidence="1">The sequence shown here is derived from an EMBL/GenBank/DDBJ whole genome shotgun (WGS) entry which is preliminary data.</text>
</comment>
<keyword evidence="2" id="KW-1185">Reference proteome</keyword>
<proteinExistence type="predicted"/>
<evidence type="ECO:0000313" key="2">
    <source>
        <dbReference type="Proteomes" id="UP000037904"/>
    </source>
</evidence>
<dbReference type="Proteomes" id="UP000037904">
    <property type="component" value="Unassembled WGS sequence"/>
</dbReference>
<sequence>MTILQSGLLRKHYEEAVDDIEYKSSAFWQAVLQRAFYEPDIYSVTAESSPDESLRRVDMVVKRYDENNHTLSALLWVECKRPSGSVQEVEDQALDAAQRCIQRDGLMWIWAMTTVGVSFRIWFIEARVGQLVPMHGTAVEADRRQYIDANSPAASVFPDAIQCIKNGFPLRQAPVVPSQSLDLLTSNDAGWGVSESYMSGMPTQNQGQYYGVVEAGPSSYSGNDSGSQPIEVGVDKITHSFSRAPDEYVFRDINNKRRSTRKENWEMGDYQGERVWFFHGRRTTYFSRRKIG</sequence>